<evidence type="ECO:0000256" key="4">
    <source>
        <dbReference type="ARBA" id="ARBA00023134"/>
    </source>
</evidence>
<evidence type="ECO:0000256" key="3">
    <source>
        <dbReference type="ARBA" id="ARBA00022741"/>
    </source>
</evidence>
<evidence type="ECO:0000256" key="1">
    <source>
        <dbReference type="ARBA" id="ARBA00009636"/>
    </source>
</evidence>
<dbReference type="InterPro" id="IPR018316">
    <property type="entry name" value="Tubulin/FtsZ_2-layer-sand-dom"/>
</dbReference>
<dbReference type="GO" id="GO:0005525">
    <property type="term" value="F:GTP binding"/>
    <property type="evidence" value="ECO:0007669"/>
    <property type="project" value="UniProtKB-KW"/>
</dbReference>
<evidence type="ECO:0000256" key="2">
    <source>
        <dbReference type="ARBA" id="ARBA00022701"/>
    </source>
</evidence>
<dbReference type="InterPro" id="IPR037103">
    <property type="entry name" value="Tubulin/FtsZ-like_C"/>
</dbReference>
<dbReference type="GO" id="GO:0003924">
    <property type="term" value="F:GTPase activity"/>
    <property type="evidence" value="ECO:0007669"/>
    <property type="project" value="InterPro"/>
</dbReference>
<proteinExistence type="inferred from homology"/>
<dbReference type="SUPFAM" id="SSF55307">
    <property type="entry name" value="Tubulin C-terminal domain-like"/>
    <property type="match status" value="1"/>
</dbReference>
<dbReference type="GO" id="GO:0007017">
    <property type="term" value="P:microtubule-based process"/>
    <property type="evidence" value="ECO:0007669"/>
    <property type="project" value="InterPro"/>
</dbReference>
<keyword evidence="4" id="KW-0342">GTP-binding</keyword>
<dbReference type="Proteomes" id="UP001164929">
    <property type="component" value="Chromosome 16"/>
</dbReference>
<gene>
    <name evidence="7" type="ORF">NC653_036680</name>
</gene>
<evidence type="ECO:0000256" key="5">
    <source>
        <dbReference type="ARBA" id="ARBA00034296"/>
    </source>
</evidence>
<dbReference type="EMBL" id="JAQIZT010000016">
    <property type="protein sequence ID" value="KAJ6968783.1"/>
    <property type="molecule type" value="Genomic_DNA"/>
</dbReference>
<comment type="function">
    <text evidence="5">Tubulin is the major constituent of microtubules, a cylinder consisting of laterally associated linear protofilaments composed of alpha- and beta-tubulin heterodimers. Microtubules grow by the addition of GTP-tubulin dimers to the microtubule end, where a stabilizing cap forms. Below the cap, tubulin dimers are in GDP-bound state, owing to GTPase activity of alpha-tubulin.</text>
</comment>
<protein>
    <submittedName>
        <fullName evidence="7">Tubulin beta chain</fullName>
    </submittedName>
</protein>
<dbReference type="PRINTS" id="PR01163">
    <property type="entry name" value="BETATUBULIN"/>
</dbReference>
<dbReference type="AlphaFoldDB" id="A0AAD6PWR2"/>
<organism evidence="7 8">
    <name type="scientific">Populus alba x Populus x berolinensis</name>
    <dbReference type="NCBI Taxonomy" id="444605"/>
    <lineage>
        <taxon>Eukaryota</taxon>
        <taxon>Viridiplantae</taxon>
        <taxon>Streptophyta</taxon>
        <taxon>Embryophyta</taxon>
        <taxon>Tracheophyta</taxon>
        <taxon>Spermatophyta</taxon>
        <taxon>Magnoliopsida</taxon>
        <taxon>eudicotyledons</taxon>
        <taxon>Gunneridae</taxon>
        <taxon>Pentapetalae</taxon>
        <taxon>rosids</taxon>
        <taxon>fabids</taxon>
        <taxon>Malpighiales</taxon>
        <taxon>Salicaceae</taxon>
        <taxon>Saliceae</taxon>
        <taxon>Populus</taxon>
    </lineage>
</organism>
<dbReference type="GO" id="GO:0005874">
    <property type="term" value="C:microtubule"/>
    <property type="evidence" value="ECO:0007669"/>
    <property type="project" value="UniProtKB-KW"/>
</dbReference>
<dbReference type="InterPro" id="IPR008280">
    <property type="entry name" value="Tub_FtsZ_C"/>
</dbReference>
<dbReference type="PANTHER" id="PTHR36527:SF8">
    <property type="entry name" value="TUBULIN BETA-4B CHAIN"/>
    <property type="match status" value="1"/>
</dbReference>
<evidence type="ECO:0000313" key="7">
    <source>
        <dbReference type="EMBL" id="KAJ6968783.1"/>
    </source>
</evidence>
<dbReference type="Gene3D" id="3.30.1330.20">
    <property type="entry name" value="Tubulin/FtsZ, C-terminal domain"/>
    <property type="match status" value="1"/>
</dbReference>
<keyword evidence="3" id="KW-0547">Nucleotide-binding</keyword>
<dbReference type="PANTHER" id="PTHR36527">
    <property type="entry name" value="OS01G0282866 PROTEIN"/>
    <property type="match status" value="1"/>
</dbReference>
<comment type="similarity">
    <text evidence="1">Belongs to the tubulin family.</text>
</comment>
<evidence type="ECO:0000259" key="6">
    <source>
        <dbReference type="Pfam" id="PF03953"/>
    </source>
</evidence>
<reference evidence="7 8" key="1">
    <citation type="journal article" date="2023" name="Mol. Ecol. Resour.">
        <title>Chromosome-level genome assembly of a triploid poplar Populus alba 'Berolinensis'.</title>
        <authorList>
            <person name="Chen S."/>
            <person name="Yu Y."/>
            <person name="Wang X."/>
            <person name="Wang S."/>
            <person name="Zhang T."/>
            <person name="Zhou Y."/>
            <person name="He R."/>
            <person name="Meng N."/>
            <person name="Wang Y."/>
            <person name="Liu W."/>
            <person name="Liu Z."/>
            <person name="Liu J."/>
            <person name="Guo Q."/>
            <person name="Huang H."/>
            <person name="Sederoff R.R."/>
            <person name="Wang G."/>
            <person name="Qu G."/>
            <person name="Chen S."/>
        </authorList>
    </citation>
    <scope>NUCLEOTIDE SEQUENCE [LARGE SCALE GENOMIC DNA]</scope>
    <source>
        <strain evidence="7">SC-2020</strain>
    </source>
</reference>
<keyword evidence="8" id="KW-1185">Reference proteome</keyword>
<accession>A0AAD6PWR2</accession>
<sequence length="142" mass="16556">MWDAKNMMCATDPRRGHYLTASAMFRGKMSTKEMDEQMINVQNKNSSYFVKWIPHNVKSTIYDGPPTGLKMASTFIRNSTSIQEMFRRNMNDLVSEYQQYQDPQLTRTVMMKRRNSMTCDIVLCYYVELECLELGCEQGNGC</sequence>
<evidence type="ECO:0000313" key="8">
    <source>
        <dbReference type="Proteomes" id="UP001164929"/>
    </source>
</evidence>
<comment type="caution">
    <text evidence="7">The sequence shown here is derived from an EMBL/GenBank/DDBJ whole genome shotgun (WGS) entry which is preliminary data.</text>
</comment>
<keyword evidence="2" id="KW-0493">Microtubule</keyword>
<dbReference type="Pfam" id="PF03953">
    <property type="entry name" value="Tubulin_C"/>
    <property type="match status" value="1"/>
</dbReference>
<name>A0AAD6PWR2_9ROSI</name>
<dbReference type="InterPro" id="IPR002453">
    <property type="entry name" value="Beta_tubulin"/>
</dbReference>
<dbReference type="GO" id="GO:0005200">
    <property type="term" value="F:structural constituent of cytoskeleton"/>
    <property type="evidence" value="ECO:0007669"/>
    <property type="project" value="InterPro"/>
</dbReference>
<feature type="domain" description="Tubulin/FtsZ 2-layer sandwich" evidence="6">
    <location>
        <begin position="2"/>
        <end position="88"/>
    </location>
</feature>